<dbReference type="InterPro" id="IPR013497">
    <property type="entry name" value="Topo_IA_cen"/>
</dbReference>
<dbReference type="Gene3D" id="3.40.50.140">
    <property type="match status" value="1"/>
</dbReference>
<dbReference type="SMART" id="SM00436">
    <property type="entry name" value="TOP1Bc"/>
    <property type="match status" value="1"/>
</dbReference>
<dbReference type="GO" id="GO:0006265">
    <property type="term" value="P:DNA topological change"/>
    <property type="evidence" value="ECO:0007669"/>
    <property type="project" value="InterPro"/>
</dbReference>
<evidence type="ECO:0000256" key="4">
    <source>
        <dbReference type="ARBA" id="ARBA00023029"/>
    </source>
</evidence>
<keyword evidence="6 13" id="KW-0413">Isomerase</keyword>
<comment type="similarity">
    <text evidence="2">Belongs to the type IA topoisomerase family.</text>
</comment>
<evidence type="ECO:0000313" key="14">
    <source>
        <dbReference type="Proteomes" id="UP000297693"/>
    </source>
</evidence>
<dbReference type="SUPFAM" id="SSF56712">
    <property type="entry name" value="Prokaryotic type I DNA topoisomerase"/>
    <property type="match status" value="1"/>
</dbReference>
<dbReference type="Pfam" id="PF01131">
    <property type="entry name" value="Topoisom_bac"/>
    <property type="match status" value="1"/>
</dbReference>
<comment type="catalytic activity">
    <reaction evidence="1">
        <text>ATP-independent breakage of single-stranded DNA, followed by passage and rejoining.</text>
        <dbReference type="EC" id="5.6.2.1"/>
    </reaction>
</comment>
<dbReference type="InterPro" id="IPR013825">
    <property type="entry name" value="Topo_IA_cen_sub2"/>
</dbReference>
<dbReference type="RefSeq" id="WP_135624867.1">
    <property type="nucleotide sequence ID" value="NZ_RQGD01000045.1"/>
</dbReference>
<dbReference type="InterPro" id="IPR003602">
    <property type="entry name" value="Topo_IA_DNA-bd_dom"/>
</dbReference>
<dbReference type="GO" id="GO:0003917">
    <property type="term" value="F:DNA topoisomerase type I (single strand cut, ATP-independent) activity"/>
    <property type="evidence" value="ECO:0007669"/>
    <property type="project" value="UniProtKB-EC"/>
</dbReference>
<dbReference type="InterPro" id="IPR023405">
    <property type="entry name" value="Topo_IA_core_domain"/>
</dbReference>
<organism evidence="13 14">
    <name type="scientific">Leptospira ognonensis</name>
    <dbReference type="NCBI Taxonomy" id="2484945"/>
    <lineage>
        <taxon>Bacteria</taxon>
        <taxon>Pseudomonadati</taxon>
        <taxon>Spirochaetota</taxon>
        <taxon>Spirochaetia</taxon>
        <taxon>Leptospirales</taxon>
        <taxon>Leptospiraceae</taxon>
        <taxon>Leptospira</taxon>
    </lineage>
</organism>
<dbReference type="PROSITE" id="PS52039">
    <property type="entry name" value="TOPO_IA_2"/>
    <property type="match status" value="1"/>
</dbReference>
<evidence type="ECO:0000256" key="6">
    <source>
        <dbReference type="ARBA" id="ARBA00023235"/>
    </source>
</evidence>
<dbReference type="InterPro" id="IPR013824">
    <property type="entry name" value="Topo_IA_cen_sub1"/>
</dbReference>
<dbReference type="GO" id="GO:0003677">
    <property type="term" value="F:DNA binding"/>
    <property type="evidence" value="ECO:0007669"/>
    <property type="project" value="UniProtKB-KW"/>
</dbReference>
<protein>
    <recommendedName>
        <fullName evidence="3">DNA topoisomerase</fullName>
        <ecNumber evidence="3">5.6.2.1</ecNumber>
    </recommendedName>
    <alternativeName>
        <fullName evidence="10">Omega-protein</fullName>
    </alternativeName>
    <alternativeName>
        <fullName evidence="9">Relaxing enzyme</fullName>
    </alternativeName>
    <alternativeName>
        <fullName evidence="7">Swivelase</fullName>
    </alternativeName>
    <alternativeName>
        <fullName evidence="8">Untwisting enzyme</fullName>
    </alternativeName>
</protein>
<dbReference type="CDD" id="cd00186">
    <property type="entry name" value="TOP1Ac"/>
    <property type="match status" value="1"/>
</dbReference>
<dbReference type="InterPro" id="IPR005733">
    <property type="entry name" value="TopoI_bac-type"/>
</dbReference>
<dbReference type="PANTHER" id="PTHR42785:SF1">
    <property type="entry name" value="DNA TOPOISOMERASE"/>
    <property type="match status" value="1"/>
</dbReference>
<comment type="caution">
    <text evidence="13">The sequence shown here is derived from an EMBL/GenBank/DDBJ whole genome shotgun (WGS) entry which is preliminary data.</text>
</comment>
<dbReference type="AlphaFoldDB" id="A0A4R9JUZ1"/>
<dbReference type="Gene3D" id="1.10.460.10">
    <property type="entry name" value="Topoisomerase I, domain 2"/>
    <property type="match status" value="1"/>
</dbReference>
<dbReference type="PROSITE" id="PS50880">
    <property type="entry name" value="TOPRIM"/>
    <property type="match status" value="1"/>
</dbReference>
<evidence type="ECO:0000256" key="2">
    <source>
        <dbReference type="ARBA" id="ARBA00009446"/>
    </source>
</evidence>
<evidence type="ECO:0000256" key="7">
    <source>
        <dbReference type="ARBA" id="ARBA00030003"/>
    </source>
</evidence>
<dbReference type="SMART" id="SM00493">
    <property type="entry name" value="TOPRIM"/>
    <property type="match status" value="1"/>
</dbReference>
<sequence length="632" mass="71542">MTKLIIVESPTKAKALQSYLTKDWVVLATKGHIKDLPPKDYGIDFENNFSPTYVWLKGKKTLFSSIQKASKSANLVFIASDPDREGEMIAEHISSELGKISGKIYRIRLHEISKKALNDAIKTPGTIDTHLVESQICRRLIDRIFGFEISPVLWKDLKISGLSAGRVQSAVLKWICERELEIRNFISENYVSLESVIINDAHQITLSYVLPDEDKRLDQSSANTILKKYGMSVPGKTPKGLHFELKKVEEKKYKILPPRPFSTASLQETAAKALGFSSSYTMKIAQSLYEGINVKGEMIGLITYMRSDSTQVSEQKSLRAREYLKQTRPDLDLGKDRRSKSKMHAQEAHEAITPTDPFRTPASLLKSLTEDEAALYQLIWERTLVSFLDSETGLERSYTFEEKAEFWNCRQKEGISLGFKKFHPKVELPKDPLSNLKLGSSVICDQILAAEKQTLPKERYTEGQIIAKMERTGIGRPSTYSQTLETLQKRKYVMEVKKKLGATALGEKVNGHLVASFSELIGESFTKEMEISLDVLASGKGEKLTLLKIFFEKIRLLKLNRIVTSQSNLDKKDAKSKVKVPTTTKTEMLTTLCPVCKEGRIRSKFSKTGKTIYFCSRYPHCDFVSYEPVKKE</sequence>
<dbReference type="Gene3D" id="1.10.290.10">
    <property type="entry name" value="Topoisomerase I, domain 4"/>
    <property type="match status" value="1"/>
</dbReference>
<evidence type="ECO:0000256" key="1">
    <source>
        <dbReference type="ARBA" id="ARBA00000213"/>
    </source>
</evidence>
<dbReference type="PANTHER" id="PTHR42785">
    <property type="entry name" value="DNA TOPOISOMERASE, TYPE IA, CORE"/>
    <property type="match status" value="1"/>
</dbReference>
<dbReference type="InterPro" id="IPR003601">
    <property type="entry name" value="Topo_IA_2"/>
</dbReference>
<dbReference type="InterPro" id="IPR013826">
    <property type="entry name" value="Topo_IA_cen_sub3"/>
</dbReference>
<evidence type="ECO:0000259" key="11">
    <source>
        <dbReference type="PROSITE" id="PS50880"/>
    </source>
</evidence>
<dbReference type="SMART" id="SM00437">
    <property type="entry name" value="TOP1Ac"/>
    <property type="match status" value="1"/>
</dbReference>
<dbReference type="PRINTS" id="PR00417">
    <property type="entry name" value="PRTPISMRASEI"/>
</dbReference>
<dbReference type="PROSITE" id="PS00396">
    <property type="entry name" value="TOPO_IA_1"/>
    <property type="match status" value="1"/>
</dbReference>
<evidence type="ECO:0000256" key="3">
    <source>
        <dbReference type="ARBA" id="ARBA00012891"/>
    </source>
</evidence>
<dbReference type="InterPro" id="IPR023406">
    <property type="entry name" value="Topo_IA_AS"/>
</dbReference>
<keyword evidence="4" id="KW-0799">Topoisomerase</keyword>
<dbReference type="InterPro" id="IPR006171">
    <property type="entry name" value="TOPRIM_dom"/>
</dbReference>
<dbReference type="EMBL" id="RQGD01000045">
    <property type="protein sequence ID" value="TGL56649.1"/>
    <property type="molecule type" value="Genomic_DNA"/>
</dbReference>
<dbReference type="Gene3D" id="2.70.20.10">
    <property type="entry name" value="Topoisomerase I, domain 3"/>
    <property type="match status" value="1"/>
</dbReference>
<proteinExistence type="inferred from homology"/>
<dbReference type="OrthoDB" id="9804262at2"/>
<dbReference type="Pfam" id="PF01751">
    <property type="entry name" value="Toprim"/>
    <property type="match status" value="1"/>
</dbReference>
<gene>
    <name evidence="13" type="primary">topA</name>
    <name evidence="13" type="ORF">EHQ58_15735</name>
</gene>
<keyword evidence="5" id="KW-0238">DNA-binding</keyword>
<dbReference type="Proteomes" id="UP000297693">
    <property type="component" value="Unassembled WGS sequence"/>
</dbReference>
<dbReference type="EC" id="5.6.2.1" evidence="3"/>
<name>A0A4R9JUZ1_9LEPT</name>
<dbReference type="InterPro" id="IPR000380">
    <property type="entry name" value="Topo_IA"/>
</dbReference>
<evidence type="ECO:0000256" key="9">
    <source>
        <dbReference type="ARBA" id="ARBA00032235"/>
    </source>
</evidence>
<evidence type="ECO:0000256" key="10">
    <source>
        <dbReference type="ARBA" id="ARBA00032877"/>
    </source>
</evidence>
<evidence type="ECO:0000313" key="13">
    <source>
        <dbReference type="EMBL" id="TGL56649.1"/>
    </source>
</evidence>
<evidence type="ECO:0000256" key="5">
    <source>
        <dbReference type="ARBA" id="ARBA00023125"/>
    </source>
</evidence>
<feature type="domain" description="Toprim" evidence="11">
    <location>
        <begin position="2"/>
        <end position="112"/>
    </location>
</feature>
<accession>A0A4R9JUZ1</accession>
<reference evidence="13" key="1">
    <citation type="journal article" date="2019" name="PLoS Negl. Trop. Dis.">
        <title>Revisiting the worldwide diversity of Leptospira species in the environment.</title>
        <authorList>
            <person name="Vincent A.T."/>
            <person name="Schiettekatte O."/>
            <person name="Bourhy P."/>
            <person name="Veyrier F.J."/>
            <person name="Picardeau M."/>
        </authorList>
    </citation>
    <scope>NUCLEOTIDE SEQUENCE [LARGE SCALE GENOMIC DNA]</scope>
    <source>
        <strain evidence="13">201702476</strain>
    </source>
</reference>
<evidence type="ECO:0000256" key="8">
    <source>
        <dbReference type="ARBA" id="ARBA00031985"/>
    </source>
</evidence>
<evidence type="ECO:0000259" key="12">
    <source>
        <dbReference type="PROSITE" id="PS52039"/>
    </source>
</evidence>
<keyword evidence="14" id="KW-1185">Reference proteome</keyword>
<dbReference type="NCBIfam" id="TIGR01051">
    <property type="entry name" value="topA_bact"/>
    <property type="match status" value="1"/>
</dbReference>
<feature type="domain" description="Topo IA-type catalytic" evidence="12">
    <location>
        <begin position="128"/>
        <end position="558"/>
    </location>
</feature>